<feature type="region of interest" description="Disordered" evidence="1">
    <location>
        <begin position="92"/>
        <end position="119"/>
    </location>
</feature>
<dbReference type="Proteomes" id="UP000317178">
    <property type="component" value="Chromosome"/>
</dbReference>
<dbReference type="EMBL" id="CP036281">
    <property type="protein sequence ID" value="QDU82634.1"/>
    <property type="molecule type" value="Genomic_DNA"/>
</dbReference>
<protein>
    <submittedName>
        <fullName evidence="2">Uncharacterized protein</fullName>
    </submittedName>
</protein>
<gene>
    <name evidence="2" type="ORF">Pla110_43950</name>
</gene>
<evidence type="ECO:0000256" key="1">
    <source>
        <dbReference type="SAM" id="MobiDB-lite"/>
    </source>
</evidence>
<dbReference type="RefSeq" id="WP_144998999.1">
    <property type="nucleotide sequence ID" value="NZ_CP036281.1"/>
</dbReference>
<name>A0A518CTW9_9PLAN</name>
<reference evidence="2 3" key="1">
    <citation type="submission" date="2019-02" db="EMBL/GenBank/DDBJ databases">
        <title>Deep-cultivation of Planctomycetes and their phenomic and genomic characterization uncovers novel biology.</title>
        <authorList>
            <person name="Wiegand S."/>
            <person name="Jogler M."/>
            <person name="Boedeker C."/>
            <person name="Pinto D."/>
            <person name="Vollmers J."/>
            <person name="Rivas-Marin E."/>
            <person name="Kohn T."/>
            <person name="Peeters S.H."/>
            <person name="Heuer A."/>
            <person name="Rast P."/>
            <person name="Oberbeckmann S."/>
            <person name="Bunk B."/>
            <person name="Jeske O."/>
            <person name="Meyerdierks A."/>
            <person name="Storesund J.E."/>
            <person name="Kallscheuer N."/>
            <person name="Luecker S."/>
            <person name="Lage O.M."/>
            <person name="Pohl T."/>
            <person name="Merkel B.J."/>
            <person name="Hornburger P."/>
            <person name="Mueller R.-W."/>
            <person name="Bruemmer F."/>
            <person name="Labrenz M."/>
            <person name="Spormann A.M."/>
            <person name="Op den Camp H."/>
            <person name="Overmann J."/>
            <person name="Amann R."/>
            <person name="Jetten M.S.M."/>
            <person name="Mascher T."/>
            <person name="Medema M.H."/>
            <person name="Devos D.P."/>
            <person name="Kaster A.-K."/>
            <person name="Ovreas L."/>
            <person name="Rohde M."/>
            <person name="Galperin M.Y."/>
            <person name="Jogler C."/>
        </authorList>
    </citation>
    <scope>NUCLEOTIDE SEQUENCE [LARGE SCALE GENOMIC DNA]</scope>
    <source>
        <strain evidence="2 3">Pla110</strain>
    </source>
</reference>
<dbReference type="AlphaFoldDB" id="A0A518CTW9"/>
<evidence type="ECO:0000313" key="3">
    <source>
        <dbReference type="Proteomes" id="UP000317178"/>
    </source>
</evidence>
<organism evidence="2 3">
    <name type="scientific">Polystyrenella longa</name>
    <dbReference type="NCBI Taxonomy" id="2528007"/>
    <lineage>
        <taxon>Bacteria</taxon>
        <taxon>Pseudomonadati</taxon>
        <taxon>Planctomycetota</taxon>
        <taxon>Planctomycetia</taxon>
        <taxon>Planctomycetales</taxon>
        <taxon>Planctomycetaceae</taxon>
        <taxon>Polystyrenella</taxon>
    </lineage>
</organism>
<proteinExistence type="predicted"/>
<dbReference type="KEGG" id="plon:Pla110_43950"/>
<evidence type="ECO:0000313" key="2">
    <source>
        <dbReference type="EMBL" id="QDU82634.1"/>
    </source>
</evidence>
<sequence>MTEQIIKYTCRYRMDSGSTKYFEHLLFQVDQFEDHFPEGEEPPELKELKEIILKSPGKLSWWKTRVREGISWVELIPTPLFNRYLRKLRSYSPSRGNLDTMSVKDAGAHSQDASEGRSP</sequence>
<accession>A0A518CTW9</accession>
<keyword evidence="3" id="KW-1185">Reference proteome</keyword>